<accession>A0A367JEM8</accession>
<dbReference type="OrthoDB" id="5514950at2759"/>
<dbReference type="AlphaFoldDB" id="A0A367JEM8"/>
<sequence length="123" mass="13735">MPLSSSLPAGLLLVGLILSCCCLCRSMAVKGFSWRFGWISKYTSTCSCGSSPISKRHVLGYLRTAERLRSLEYHALQAYKLKDLTVTHDGQIGVQSFANYFLKLRVWIFLTSPSQAKKKISLV</sequence>
<dbReference type="Proteomes" id="UP000253551">
    <property type="component" value="Unassembled WGS sequence"/>
</dbReference>
<comment type="caution">
    <text evidence="2">The sequence shown here is derived from an EMBL/GenBank/DDBJ whole genome shotgun (WGS) entry which is preliminary data.</text>
</comment>
<evidence type="ECO:0000313" key="2">
    <source>
        <dbReference type="EMBL" id="RCH88386.1"/>
    </source>
</evidence>
<dbReference type="EMBL" id="PJQM01003530">
    <property type="protein sequence ID" value="RCH88386.1"/>
    <property type="molecule type" value="Genomic_DNA"/>
</dbReference>
<protein>
    <submittedName>
        <fullName evidence="2">Uncharacterized protein</fullName>
    </submittedName>
</protein>
<reference evidence="2 3" key="1">
    <citation type="journal article" date="2018" name="G3 (Bethesda)">
        <title>Phylogenetic and Phylogenomic Definition of Rhizopus Species.</title>
        <authorList>
            <person name="Gryganskyi A.P."/>
            <person name="Golan J."/>
            <person name="Dolatabadi S."/>
            <person name="Mondo S."/>
            <person name="Robb S."/>
            <person name="Idnurm A."/>
            <person name="Muszewska A."/>
            <person name="Steczkiewicz K."/>
            <person name="Masonjones S."/>
            <person name="Liao H.L."/>
            <person name="Gajdeczka M.T."/>
            <person name="Anike F."/>
            <person name="Vuek A."/>
            <person name="Anishchenko I.M."/>
            <person name="Voigt K."/>
            <person name="de Hoog G.S."/>
            <person name="Smith M.E."/>
            <person name="Heitman J."/>
            <person name="Vilgalys R."/>
            <person name="Stajich J.E."/>
        </authorList>
    </citation>
    <scope>NUCLEOTIDE SEQUENCE [LARGE SCALE GENOMIC DNA]</scope>
    <source>
        <strain evidence="2 3">LSU 92-RS-03</strain>
    </source>
</reference>
<evidence type="ECO:0000313" key="3">
    <source>
        <dbReference type="Proteomes" id="UP000253551"/>
    </source>
</evidence>
<feature type="signal peptide" evidence="1">
    <location>
        <begin position="1"/>
        <end position="28"/>
    </location>
</feature>
<proteinExistence type="predicted"/>
<organism evidence="2 3">
    <name type="scientific">Rhizopus stolonifer</name>
    <name type="common">Rhizopus nigricans</name>
    <dbReference type="NCBI Taxonomy" id="4846"/>
    <lineage>
        <taxon>Eukaryota</taxon>
        <taxon>Fungi</taxon>
        <taxon>Fungi incertae sedis</taxon>
        <taxon>Mucoromycota</taxon>
        <taxon>Mucoromycotina</taxon>
        <taxon>Mucoromycetes</taxon>
        <taxon>Mucorales</taxon>
        <taxon>Mucorineae</taxon>
        <taxon>Rhizopodaceae</taxon>
        <taxon>Rhizopus</taxon>
    </lineage>
</organism>
<keyword evidence="3" id="KW-1185">Reference proteome</keyword>
<name>A0A367JEM8_RHIST</name>
<feature type="chain" id="PRO_5016851396" evidence="1">
    <location>
        <begin position="29"/>
        <end position="123"/>
    </location>
</feature>
<keyword evidence="1" id="KW-0732">Signal</keyword>
<evidence type="ECO:0000256" key="1">
    <source>
        <dbReference type="SAM" id="SignalP"/>
    </source>
</evidence>
<gene>
    <name evidence="2" type="ORF">CU098_009600</name>
</gene>